<accession>A0A0S7YB42</accession>
<dbReference type="Pfam" id="PF08126">
    <property type="entry name" value="Propeptide_C25"/>
    <property type="match status" value="1"/>
</dbReference>
<dbReference type="AlphaFoldDB" id="A0A0S7YB42"/>
<protein>
    <recommendedName>
        <fullName evidence="6">Gingipain domain-containing protein</fullName>
    </recommendedName>
</protein>
<dbReference type="InterPro" id="IPR029031">
    <property type="entry name" value="Gingipain_N_sf"/>
</dbReference>
<dbReference type="SUPFAM" id="SSF52129">
    <property type="entry name" value="Caspase-like"/>
    <property type="match status" value="1"/>
</dbReference>
<feature type="domain" description="Gingipain" evidence="2">
    <location>
        <begin position="229"/>
        <end position="586"/>
    </location>
</feature>
<comment type="caution">
    <text evidence="4">The sequence shown here is derived from an EMBL/GenBank/DDBJ whole genome shotgun (WGS) entry which is preliminary data.</text>
</comment>
<dbReference type="Gene3D" id="2.60.40.3800">
    <property type="match status" value="1"/>
</dbReference>
<dbReference type="InterPro" id="IPR026444">
    <property type="entry name" value="Secre_tail"/>
</dbReference>
<dbReference type="InterPro" id="IPR001769">
    <property type="entry name" value="Gingipain"/>
</dbReference>
<evidence type="ECO:0000313" key="4">
    <source>
        <dbReference type="EMBL" id="KPJ71920.1"/>
    </source>
</evidence>
<dbReference type="InterPro" id="IPR012600">
    <property type="entry name" value="Propeptide_C25"/>
</dbReference>
<dbReference type="Proteomes" id="UP000051012">
    <property type="component" value="Unassembled WGS sequence"/>
</dbReference>
<proteinExistence type="predicted"/>
<dbReference type="Pfam" id="PF01364">
    <property type="entry name" value="Peptidase_C25"/>
    <property type="match status" value="1"/>
</dbReference>
<dbReference type="InterPro" id="IPR038490">
    <property type="entry name" value="Gingipain_propep_sf"/>
</dbReference>
<dbReference type="NCBIfam" id="TIGR04183">
    <property type="entry name" value="Por_Secre_tail"/>
    <property type="match status" value="1"/>
</dbReference>
<dbReference type="InterPro" id="IPR029030">
    <property type="entry name" value="Caspase-like_dom_sf"/>
</dbReference>
<dbReference type="Gene3D" id="3.40.50.10390">
    <property type="entry name" value="Gingipain r, domain 1"/>
    <property type="match status" value="1"/>
</dbReference>
<evidence type="ECO:0000256" key="1">
    <source>
        <dbReference type="ARBA" id="ARBA00022729"/>
    </source>
</evidence>
<dbReference type="EMBL" id="LJNI01000113">
    <property type="protein sequence ID" value="KPJ71920.1"/>
    <property type="molecule type" value="Genomic_DNA"/>
</dbReference>
<evidence type="ECO:0000313" key="5">
    <source>
        <dbReference type="Proteomes" id="UP000051012"/>
    </source>
</evidence>
<organism evidence="4 5">
    <name type="scientific">candidate division TA06 bacterium DG_78</name>
    <dbReference type="NCBI Taxonomy" id="1703772"/>
    <lineage>
        <taxon>Bacteria</taxon>
        <taxon>Bacteria division TA06</taxon>
    </lineage>
</organism>
<dbReference type="GO" id="GO:0004197">
    <property type="term" value="F:cysteine-type endopeptidase activity"/>
    <property type="evidence" value="ECO:0007669"/>
    <property type="project" value="InterPro"/>
</dbReference>
<evidence type="ECO:0000259" key="2">
    <source>
        <dbReference type="Pfam" id="PF01364"/>
    </source>
</evidence>
<dbReference type="GO" id="GO:0006508">
    <property type="term" value="P:proteolysis"/>
    <property type="evidence" value="ECO:0007669"/>
    <property type="project" value="InterPro"/>
</dbReference>
<feature type="domain" description="Gingipain propeptide" evidence="3">
    <location>
        <begin position="39"/>
        <end position="167"/>
    </location>
</feature>
<keyword evidence="1" id="KW-0732">Signal</keyword>
<sequence>MKVIWSILLLICFAIASTYNLSYNESQFTFEPENGYDRVTAETMLPIGNPGDPELPAHSLLFIIPNGQKVGSINVVSLDKQAYSGTYDIYPLQPSVTFNEPPPPWVPQNPDIYETDALYPESPVKIIEHGKLDGIPVVSIVVAPLLYNPVNDSLYLVENVSFSFNFEPDRYVKRPEIRSIVAHEIWYDHVSSSVYNDWEVDICYTPPASVASFATYSTYPTEPKFYDVVIVTPPDMEQALKPLERWLFEKGMPTKIVTTDWIYSNYDGSWDTLDYAGLSTDKSRNNATQIKEFLYDSWYSDGTCFALLVGIAESGMPYRQLYGTASPPVDMYYQDFDGFWWGQEPSRYEEIWIGRVPAWDSIQAAGWTYKRLAYEKEAANGTQRCCALWITQDADAYWNFPGMMDNTIGVTGFDQWMIQHKVVGHECNPGNHGLIDTLDIGYGFCNQYGHGAGDVWKTKTYGSGPKELLVSWDWSWHPSYDEFRNKDRYYVVWSLGCGTAWFDTVLAGSMNVTGWHAMLPMPCCAEGFVSWYNDPYPLGAVAYDGGVRPTSTEDICMHMNFISMMRSGSVYHRQRYGVLHAKQKYAGMYGPAYITIGMAMNRHAFGSPEMEFLQDGVVRLLANEHVDVLKTNETSVVTVTVYDVTPLQGMPDVDTVPKENATVCLYKGISPEPEIFEVGRTNSQGQVEFTITPKHAGLITVTSTAKDFVPHQTKIRVLDVFVDTLTPALKPKKEPRPGPASLEDGQVLAFDLIIPTITTDLRLKYSVPEAQNIRLTVYDITGAKVACEKRMVKPGVYDYSLSGLSSGVYLVRLEGEKRITRKTLIVR</sequence>
<name>A0A0S7YB42_UNCT6</name>
<evidence type="ECO:0000259" key="3">
    <source>
        <dbReference type="Pfam" id="PF08126"/>
    </source>
</evidence>
<reference evidence="4 5" key="1">
    <citation type="journal article" date="2015" name="Microbiome">
        <title>Genomic resolution of linkages in carbon, nitrogen, and sulfur cycling among widespread estuary sediment bacteria.</title>
        <authorList>
            <person name="Baker B.J."/>
            <person name="Lazar C.S."/>
            <person name="Teske A.P."/>
            <person name="Dick G.J."/>
        </authorList>
    </citation>
    <scope>NUCLEOTIDE SEQUENCE [LARGE SCALE GENOMIC DNA]</scope>
    <source>
        <strain evidence="4">DG_78</strain>
    </source>
</reference>
<evidence type="ECO:0008006" key="6">
    <source>
        <dbReference type="Google" id="ProtNLM"/>
    </source>
</evidence>
<gene>
    <name evidence="4" type="ORF">AMJ52_08085</name>
</gene>
<dbReference type="Gene3D" id="3.40.50.1460">
    <property type="match status" value="1"/>
</dbReference>